<gene>
    <name evidence="2" type="ORF">OPKNFCMD_2541</name>
</gene>
<organism evidence="2 3">
    <name type="scientific">Methylobacterium crusticola</name>
    <dbReference type="NCBI Taxonomy" id="1697972"/>
    <lineage>
        <taxon>Bacteria</taxon>
        <taxon>Pseudomonadati</taxon>
        <taxon>Pseudomonadota</taxon>
        <taxon>Alphaproteobacteria</taxon>
        <taxon>Hyphomicrobiales</taxon>
        <taxon>Methylobacteriaceae</taxon>
        <taxon>Methylobacterium</taxon>
    </lineage>
</organism>
<sequence length="61" mass="6022">MTHDPKPPATPAAGEGLANDSVGASRRPAGHGAEPAAGAKREPASGTPQGGRPADEQIPKE</sequence>
<reference evidence="2" key="2">
    <citation type="submission" date="2021-08" db="EMBL/GenBank/DDBJ databases">
        <authorList>
            <person name="Tani A."/>
            <person name="Ola A."/>
            <person name="Ogura Y."/>
            <person name="Katsura K."/>
            <person name="Hayashi T."/>
        </authorList>
    </citation>
    <scope>NUCLEOTIDE SEQUENCE</scope>
    <source>
        <strain evidence="2">KCTC 52305</strain>
    </source>
</reference>
<name>A0ABQ4QZ15_9HYPH</name>
<comment type="caution">
    <text evidence="2">The sequence shown here is derived from an EMBL/GenBank/DDBJ whole genome shotgun (WGS) entry which is preliminary data.</text>
</comment>
<dbReference type="RefSeq" id="WP_128564662.1">
    <property type="nucleotide sequence ID" value="NZ_BPQH01000007.1"/>
</dbReference>
<feature type="region of interest" description="Disordered" evidence="1">
    <location>
        <begin position="1"/>
        <end position="61"/>
    </location>
</feature>
<protein>
    <submittedName>
        <fullName evidence="2">Uncharacterized protein</fullName>
    </submittedName>
</protein>
<keyword evidence="3" id="KW-1185">Reference proteome</keyword>
<accession>A0ABQ4QZ15</accession>
<dbReference type="Proteomes" id="UP001055167">
    <property type="component" value="Unassembled WGS sequence"/>
</dbReference>
<dbReference type="EMBL" id="BPQH01000007">
    <property type="protein sequence ID" value="GJD49807.1"/>
    <property type="molecule type" value="Genomic_DNA"/>
</dbReference>
<evidence type="ECO:0000313" key="2">
    <source>
        <dbReference type="EMBL" id="GJD49807.1"/>
    </source>
</evidence>
<evidence type="ECO:0000313" key="3">
    <source>
        <dbReference type="Proteomes" id="UP001055167"/>
    </source>
</evidence>
<reference evidence="2" key="1">
    <citation type="journal article" date="2021" name="Front. Microbiol.">
        <title>Comprehensive Comparative Genomics and Phenotyping of Methylobacterium Species.</title>
        <authorList>
            <person name="Alessa O."/>
            <person name="Ogura Y."/>
            <person name="Fujitani Y."/>
            <person name="Takami H."/>
            <person name="Hayashi T."/>
            <person name="Sahin N."/>
            <person name="Tani A."/>
        </authorList>
    </citation>
    <scope>NUCLEOTIDE SEQUENCE</scope>
    <source>
        <strain evidence="2">KCTC 52305</strain>
    </source>
</reference>
<proteinExistence type="predicted"/>
<evidence type="ECO:0000256" key="1">
    <source>
        <dbReference type="SAM" id="MobiDB-lite"/>
    </source>
</evidence>